<protein>
    <recommendedName>
        <fullName evidence="3">Orotidine 5'-phosphate decarboxylase</fullName>
        <ecNumber evidence="2">4.1.1.23</ecNumber>
    </recommendedName>
    <alternativeName>
        <fullName evidence="7">OMP decarboxylase</fullName>
    </alternativeName>
</protein>
<dbReference type="InterPro" id="IPR011060">
    <property type="entry name" value="RibuloseP-bd_barrel"/>
</dbReference>
<dbReference type="PANTHER" id="PTHR32119:SF2">
    <property type="entry name" value="OROTIDINE 5'-PHOSPHATE DECARBOXYLASE"/>
    <property type="match status" value="1"/>
</dbReference>
<dbReference type="EMBL" id="UINC01129353">
    <property type="protein sequence ID" value="SVD09680.1"/>
    <property type="molecule type" value="Genomic_DNA"/>
</dbReference>
<dbReference type="AlphaFoldDB" id="A0A382SI96"/>
<dbReference type="GO" id="GO:0044205">
    <property type="term" value="P:'de novo' UMP biosynthetic process"/>
    <property type="evidence" value="ECO:0007669"/>
    <property type="project" value="UniProtKB-UniPathway"/>
</dbReference>
<name>A0A382SI96_9ZZZZ</name>
<feature type="domain" description="Orotidine 5'-phosphate decarboxylase" evidence="8">
    <location>
        <begin position="4"/>
        <end position="224"/>
    </location>
</feature>
<comment type="pathway">
    <text evidence="1">Pyrimidine metabolism; UMP biosynthesis via de novo pathway; UMP from orotate: step 2/2.</text>
</comment>
<gene>
    <name evidence="9" type="ORF">METZ01_LOCUS362534</name>
</gene>
<evidence type="ECO:0000256" key="4">
    <source>
        <dbReference type="ARBA" id="ARBA00022793"/>
    </source>
</evidence>
<dbReference type="GO" id="GO:0004590">
    <property type="term" value="F:orotidine-5'-phosphate decarboxylase activity"/>
    <property type="evidence" value="ECO:0007669"/>
    <property type="project" value="UniProtKB-EC"/>
</dbReference>
<dbReference type="InterPro" id="IPR001754">
    <property type="entry name" value="OMPdeCOase_dom"/>
</dbReference>
<dbReference type="InterPro" id="IPR013785">
    <property type="entry name" value="Aldolase_TIM"/>
</dbReference>
<evidence type="ECO:0000259" key="8">
    <source>
        <dbReference type="SMART" id="SM00934"/>
    </source>
</evidence>
<evidence type="ECO:0000256" key="6">
    <source>
        <dbReference type="ARBA" id="ARBA00023239"/>
    </source>
</evidence>
<dbReference type="SMART" id="SM00934">
    <property type="entry name" value="OMPdecase"/>
    <property type="match status" value="1"/>
</dbReference>
<accession>A0A382SI96</accession>
<evidence type="ECO:0000313" key="9">
    <source>
        <dbReference type="EMBL" id="SVD09680.1"/>
    </source>
</evidence>
<dbReference type="Pfam" id="PF00215">
    <property type="entry name" value="OMPdecase"/>
    <property type="match status" value="1"/>
</dbReference>
<evidence type="ECO:0000256" key="2">
    <source>
        <dbReference type="ARBA" id="ARBA00012321"/>
    </source>
</evidence>
<dbReference type="NCBIfam" id="TIGR01740">
    <property type="entry name" value="pyrF"/>
    <property type="match status" value="1"/>
</dbReference>
<sequence length="227" mass="25578">MNKNILVALDINLDRALEIVNKTKNYAYGFKIGMTLFNQIGQGGLKKFDDLNVPLFLDLKWMDIPSVVYKTIKTFKDFKNIEFMTVHSMSSKEMLKEAVRAAKEISDKLSICAVTVLTSTNNLEDIGIKNNSEDQVKLLVNLAKNCGVQGVISSAQNIKLIRNLVGADFKLICPGIRDKNKEQNDQKQTLNYNEFNQLANKNTFCVIGRPIYEKGDPEANIKNIINL</sequence>
<dbReference type="EC" id="4.1.1.23" evidence="2"/>
<dbReference type="GO" id="GO:0006207">
    <property type="term" value="P:'de novo' pyrimidine nucleobase biosynthetic process"/>
    <property type="evidence" value="ECO:0007669"/>
    <property type="project" value="InterPro"/>
</dbReference>
<keyword evidence="5" id="KW-0665">Pyrimidine biosynthesis</keyword>
<keyword evidence="4" id="KW-0210">Decarboxylase</keyword>
<organism evidence="9">
    <name type="scientific">marine metagenome</name>
    <dbReference type="NCBI Taxonomy" id="408172"/>
    <lineage>
        <taxon>unclassified sequences</taxon>
        <taxon>metagenomes</taxon>
        <taxon>ecological metagenomes</taxon>
    </lineage>
</organism>
<dbReference type="InterPro" id="IPR014732">
    <property type="entry name" value="OMPdecase"/>
</dbReference>
<dbReference type="Gene3D" id="3.20.20.70">
    <property type="entry name" value="Aldolase class I"/>
    <property type="match status" value="1"/>
</dbReference>
<dbReference type="GO" id="GO:0005829">
    <property type="term" value="C:cytosol"/>
    <property type="evidence" value="ECO:0007669"/>
    <property type="project" value="TreeGrafter"/>
</dbReference>
<dbReference type="PANTHER" id="PTHR32119">
    <property type="entry name" value="OROTIDINE 5'-PHOSPHATE DECARBOXYLASE"/>
    <property type="match status" value="1"/>
</dbReference>
<evidence type="ECO:0000256" key="1">
    <source>
        <dbReference type="ARBA" id="ARBA00004861"/>
    </source>
</evidence>
<dbReference type="CDD" id="cd04725">
    <property type="entry name" value="OMP_decarboxylase_like"/>
    <property type="match status" value="1"/>
</dbReference>
<evidence type="ECO:0000256" key="5">
    <source>
        <dbReference type="ARBA" id="ARBA00022975"/>
    </source>
</evidence>
<evidence type="ECO:0000256" key="7">
    <source>
        <dbReference type="ARBA" id="ARBA00033428"/>
    </source>
</evidence>
<evidence type="ECO:0000256" key="3">
    <source>
        <dbReference type="ARBA" id="ARBA00021923"/>
    </source>
</evidence>
<proteinExistence type="predicted"/>
<keyword evidence="6" id="KW-0456">Lyase</keyword>
<reference evidence="9" key="1">
    <citation type="submission" date="2018-05" db="EMBL/GenBank/DDBJ databases">
        <authorList>
            <person name="Lanie J.A."/>
            <person name="Ng W.-L."/>
            <person name="Kazmierczak K.M."/>
            <person name="Andrzejewski T.M."/>
            <person name="Davidsen T.M."/>
            <person name="Wayne K.J."/>
            <person name="Tettelin H."/>
            <person name="Glass J.I."/>
            <person name="Rusch D."/>
            <person name="Podicherti R."/>
            <person name="Tsui H.-C.T."/>
            <person name="Winkler M.E."/>
        </authorList>
    </citation>
    <scope>NUCLEOTIDE SEQUENCE</scope>
</reference>
<dbReference type="SUPFAM" id="SSF51366">
    <property type="entry name" value="Ribulose-phoshate binding barrel"/>
    <property type="match status" value="1"/>
</dbReference>
<dbReference type="UniPathway" id="UPA00070">
    <property type="reaction ID" value="UER00120"/>
</dbReference>